<keyword evidence="3" id="KW-1185">Reference proteome</keyword>
<dbReference type="InterPro" id="IPR045391">
    <property type="entry name" value="DUF6520"/>
</dbReference>
<evidence type="ECO:0000256" key="1">
    <source>
        <dbReference type="SAM" id="SignalP"/>
    </source>
</evidence>
<gene>
    <name evidence="2" type="ORF">J0656_05885</name>
</gene>
<evidence type="ECO:0008006" key="4">
    <source>
        <dbReference type="Google" id="ProtNLM"/>
    </source>
</evidence>
<evidence type="ECO:0000313" key="3">
    <source>
        <dbReference type="Proteomes" id="UP000664044"/>
    </source>
</evidence>
<feature type="chain" id="PRO_5046031407" description="Secreted protein" evidence="1">
    <location>
        <begin position="23"/>
        <end position="93"/>
    </location>
</feature>
<reference evidence="2 3" key="1">
    <citation type="submission" date="2021-03" db="EMBL/GenBank/DDBJ databases">
        <title>Muricauda lutimaris sp. nov. and Muricauda ruestringensis sp. nov, two marine members of the Flavobacteriaceae isolated from deep sea sediments of Western Pacific.</title>
        <authorList>
            <person name="Zhao S."/>
            <person name="Liu R."/>
        </authorList>
    </citation>
    <scope>NUCLEOTIDE SEQUENCE [LARGE SCALE GENOMIC DNA]</scope>
    <source>
        <strain evidence="2 3">BC31-1-A7</strain>
    </source>
</reference>
<sequence length="93" mass="10283">MKNLKLFFSSLAFVFAITLALAFSDAKTEPAFVDEYGEFTGGCDLGTLQENREDCDLNVTNTPCTVKKLTETRDAHDNIDAQGNCIDPLYLQP</sequence>
<organism evidence="2 3">
    <name type="scientific">Flagellimonas aurea</name>
    <dbReference type="NCBI Taxonomy" id="2915619"/>
    <lineage>
        <taxon>Bacteria</taxon>
        <taxon>Pseudomonadati</taxon>
        <taxon>Bacteroidota</taxon>
        <taxon>Flavobacteriia</taxon>
        <taxon>Flavobacteriales</taxon>
        <taxon>Flavobacteriaceae</taxon>
        <taxon>Flagellimonas</taxon>
    </lineage>
</organism>
<keyword evidence="1" id="KW-0732">Signal</keyword>
<dbReference type="Pfam" id="PF20130">
    <property type="entry name" value="DUF6520"/>
    <property type="match status" value="1"/>
</dbReference>
<name>A0ABS3G2A3_9FLAO</name>
<proteinExistence type="predicted"/>
<dbReference type="RefSeq" id="WP_207032261.1">
    <property type="nucleotide sequence ID" value="NZ_JAFLNL010000003.1"/>
</dbReference>
<dbReference type="EMBL" id="JAFLNL010000003">
    <property type="protein sequence ID" value="MBO0353542.1"/>
    <property type="molecule type" value="Genomic_DNA"/>
</dbReference>
<accession>A0ABS3G2A3</accession>
<feature type="signal peptide" evidence="1">
    <location>
        <begin position="1"/>
        <end position="22"/>
    </location>
</feature>
<comment type="caution">
    <text evidence="2">The sequence shown here is derived from an EMBL/GenBank/DDBJ whole genome shotgun (WGS) entry which is preliminary data.</text>
</comment>
<protein>
    <recommendedName>
        <fullName evidence="4">Secreted protein</fullName>
    </recommendedName>
</protein>
<dbReference type="Proteomes" id="UP000664044">
    <property type="component" value="Unassembled WGS sequence"/>
</dbReference>
<evidence type="ECO:0000313" key="2">
    <source>
        <dbReference type="EMBL" id="MBO0353542.1"/>
    </source>
</evidence>